<keyword evidence="4" id="KW-1185">Reference proteome</keyword>
<comment type="caution">
    <text evidence="3">The sequence shown here is derived from an EMBL/GenBank/DDBJ whole genome shotgun (WGS) entry which is preliminary data.</text>
</comment>
<sequence>PQIADLDLSSQEYKAEYDAMN</sequence>
<accession>A0A8J2NZG6</accession>
<protein>
    <submittedName>
        <fullName evidence="3">Uncharacterized protein</fullName>
    </submittedName>
</protein>
<evidence type="ECO:0000313" key="4">
    <source>
        <dbReference type="Proteomes" id="UP000708208"/>
    </source>
</evidence>
<evidence type="ECO:0000256" key="1">
    <source>
        <dbReference type="SAM" id="MobiDB-lite"/>
    </source>
</evidence>
<name>A0A8J2NZG6_9HEXA</name>
<organism evidence="3 4">
    <name type="scientific">Allacma fusca</name>
    <dbReference type="NCBI Taxonomy" id="39272"/>
    <lineage>
        <taxon>Eukaryota</taxon>
        <taxon>Metazoa</taxon>
        <taxon>Ecdysozoa</taxon>
        <taxon>Arthropoda</taxon>
        <taxon>Hexapoda</taxon>
        <taxon>Collembola</taxon>
        <taxon>Symphypleona</taxon>
        <taxon>Sminthuridae</taxon>
        <taxon>Allacma</taxon>
    </lineage>
</organism>
<dbReference type="EMBL" id="CAJVCH010117230">
    <property type="protein sequence ID" value="CAG7725073.1"/>
    <property type="molecule type" value="Genomic_DNA"/>
</dbReference>
<reference evidence="3" key="1">
    <citation type="submission" date="2021-06" db="EMBL/GenBank/DDBJ databases">
        <authorList>
            <person name="Hodson N. C."/>
            <person name="Mongue J. A."/>
            <person name="Jaron S. K."/>
        </authorList>
    </citation>
    <scope>NUCLEOTIDE SEQUENCE</scope>
</reference>
<dbReference type="AlphaFoldDB" id="A0A8J2NZG6"/>
<evidence type="ECO:0000313" key="2">
    <source>
        <dbReference type="EMBL" id="CAG7725072.1"/>
    </source>
</evidence>
<dbReference type="Proteomes" id="UP000708208">
    <property type="component" value="Unassembled WGS sequence"/>
</dbReference>
<proteinExistence type="predicted"/>
<gene>
    <name evidence="2" type="ORF">AFUS01_LOCUS14055</name>
    <name evidence="3" type="ORF">AFUS01_LOCUS14056</name>
</gene>
<dbReference type="EMBL" id="CAJVCH010117207">
    <property type="protein sequence ID" value="CAG7725072.1"/>
    <property type="molecule type" value="Genomic_DNA"/>
</dbReference>
<evidence type="ECO:0000313" key="3">
    <source>
        <dbReference type="EMBL" id="CAG7725073.1"/>
    </source>
</evidence>
<feature type="region of interest" description="Disordered" evidence="1">
    <location>
        <begin position="1"/>
        <end position="21"/>
    </location>
</feature>
<feature type="non-terminal residue" evidence="3">
    <location>
        <position position="1"/>
    </location>
</feature>
<feature type="non-terminal residue" evidence="3">
    <location>
        <position position="21"/>
    </location>
</feature>